<evidence type="ECO:0000256" key="1">
    <source>
        <dbReference type="SAM" id="SignalP"/>
    </source>
</evidence>
<feature type="chain" id="PRO_5011777271" evidence="1">
    <location>
        <begin position="24"/>
        <end position="621"/>
    </location>
</feature>
<name>A0A1H6U2I7_9FIRM</name>
<evidence type="ECO:0000259" key="2">
    <source>
        <dbReference type="PROSITE" id="PS51494"/>
    </source>
</evidence>
<dbReference type="Proteomes" id="UP000199662">
    <property type="component" value="Unassembled WGS sequence"/>
</dbReference>
<keyword evidence="4" id="KW-1185">Reference proteome</keyword>
<evidence type="ECO:0000313" key="3">
    <source>
        <dbReference type="EMBL" id="SEI82172.1"/>
    </source>
</evidence>
<evidence type="ECO:0000313" key="4">
    <source>
        <dbReference type="Proteomes" id="UP000199662"/>
    </source>
</evidence>
<feature type="signal peptide" evidence="1">
    <location>
        <begin position="1"/>
        <end position="23"/>
    </location>
</feature>
<feature type="domain" description="Peptidase S55" evidence="2">
    <location>
        <begin position="1"/>
        <end position="143"/>
    </location>
</feature>
<proteinExistence type="predicted"/>
<dbReference type="InterPro" id="IPR008763">
    <property type="entry name" value="Peptidase_S55"/>
</dbReference>
<dbReference type="PROSITE" id="PS51494">
    <property type="entry name" value="SPOIVB"/>
    <property type="match status" value="1"/>
</dbReference>
<dbReference type="AlphaFoldDB" id="A0A1H6U2I7"/>
<sequence length="621" mass="67063">MTKFIKIYMVSFCIIVFFPWSQAAAMPEIMGTDQIQAGMHGIAKTVIEGTTIDTFDIEITGVIDAGKDSDGRIIAIASGPVIDKTGGVLQGMSGSPVYIDDKLIGAVSGGWKEINNRTCIITPIHDMMKIWDMPDLKNKTMIQQVNLKQPPTVLSADNKTDIKTASKNTVTTTQAAVAAEKSKPLMTPLMVSGFTDAGLNLLKEKMAPYNLVPYAVGSYEGKGETVTLEPGSSVGVEVVRGDLSVAAIGTVTALDNGRVLAFGHPFLRKGNVNYFMTDAHIITTASGDNTGFKVGAPGNLVGRINQDRSAGVAGIIGRYPSVIPIQINVDDLQLNRHQTYAVQLAYDEELASSLAASVVYNAIDQTIDRAGTGTAKIEFEILTNAVDSGVIKRSNMYYSPQDVGQLSITEIYQALNLLCTNTMGETDIVGIKVNIKVDANRRTASIIEAVPEKQKVKQGETVNVKLQIKPYRKPAETLIVPYKIAKNQPAGMTTLEIRGGGLVPVAQLLMQQQGLDLSPEEDKMQPLSEKLDAFMKANKNNEIIISPAAPMLNEVQQAAAIEAAIKQSAQLDQIKPNDQVNIENKKTKLDKPEADLPAKFDTNYIIDNIIKTSIQVIGKKN</sequence>
<keyword evidence="1" id="KW-0732">Signal</keyword>
<dbReference type="STRING" id="84035.SAMN05660742_101148"/>
<organism evidence="3 4">
    <name type="scientific">Propionispira arboris</name>
    <dbReference type="NCBI Taxonomy" id="84035"/>
    <lineage>
        <taxon>Bacteria</taxon>
        <taxon>Bacillati</taxon>
        <taxon>Bacillota</taxon>
        <taxon>Negativicutes</taxon>
        <taxon>Selenomonadales</taxon>
        <taxon>Selenomonadaceae</taxon>
        <taxon>Propionispira</taxon>
    </lineage>
</organism>
<protein>
    <submittedName>
        <fullName evidence="3">SpoIVB peptidase S55</fullName>
    </submittedName>
</protein>
<dbReference type="RefSeq" id="WP_091828378.1">
    <property type="nucleotide sequence ID" value="NZ_FNZK01000001.1"/>
</dbReference>
<gene>
    <name evidence="3" type="ORF">SAMN05660742_101148</name>
</gene>
<reference evidence="3 4" key="1">
    <citation type="submission" date="2016-10" db="EMBL/GenBank/DDBJ databases">
        <authorList>
            <person name="de Groot N.N."/>
        </authorList>
    </citation>
    <scope>NUCLEOTIDE SEQUENCE [LARGE SCALE GENOMIC DNA]</scope>
    <source>
        <strain evidence="3 4">DSM 2179</strain>
    </source>
</reference>
<dbReference type="Pfam" id="PF05580">
    <property type="entry name" value="Peptidase_S55"/>
    <property type="match status" value="1"/>
</dbReference>
<accession>A0A1H6U2I7</accession>
<dbReference type="EMBL" id="FNZK01000001">
    <property type="protein sequence ID" value="SEI82172.1"/>
    <property type="molecule type" value="Genomic_DNA"/>
</dbReference>